<dbReference type="RefSeq" id="WP_109330033.1">
    <property type="nucleotide sequence ID" value="NZ_CP029354.1"/>
</dbReference>
<keyword evidence="4" id="KW-1185">Reference proteome</keyword>
<keyword evidence="1 3" id="KW-0378">Hydrolase</keyword>
<dbReference type="KEGG" id="azz:DEW08_18440"/>
<organism evidence="3 4">
    <name type="scientific">Azospirillum thermophilum</name>
    <dbReference type="NCBI Taxonomy" id="2202148"/>
    <lineage>
        <taxon>Bacteria</taxon>
        <taxon>Pseudomonadati</taxon>
        <taxon>Pseudomonadota</taxon>
        <taxon>Alphaproteobacteria</taxon>
        <taxon>Rhodospirillales</taxon>
        <taxon>Azospirillaceae</taxon>
        <taxon>Azospirillum</taxon>
    </lineage>
</organism>
<evidence type="ECO:0000313" key="3">
    <source>
        <dbReference type="EMBL" id="AWK88109.1"/>
    </source>
</evidence>
<dbReference type="GO" id="GO:0016787">
    <property type="term" value="F:hydrolase activity"/>
    <property type="evidence" value="ECO:0007669"/>
    <property type="project" value="UniProtKB-KW"/>
</dbReference>
<dbReference type="InterPro" id="IPR000639">
    <property type="entry name" value="Epox_hydrolase-like"/>
</dbReference>
<evidence type="ECO:0000256" key="1">
    <source>
        <dbReference type="ARBA" id="ARBA00022801"/>
    </source>
</evidence>
<dbReference type="AlphaFoldDB" id="A0A2S2CUG4"/>
<gene>
    <name evidence="3" type="ORF">DEW08_18440</name>
</gene>
<name>A0A2S2CUG4_9PROT</name>
<dbReference type="Gene3D" id="3.40.50.1820">
    <property type="entry name" value="alpha/beta hydrolase"/>
    <property type="match status" value="1"/>
</dbReference>
<dbReference type="Proteomes" id="UP000245629">
    <property type="component" value="Chromosome 3"/>
</dbReference>
<protein>
    <submittedName>
        <fullName evidence="3">Alpha/beta hydrolase</fullName>
    </submittedName>
</protein>
<dbReference type="SUPFAM" id="SSF53474">
    <property type="entry name" value="alpha/beta-Hydrolases"/>
    <property type="match status" value="1"/>
</dbReference>
<dbReference type="InterPro" id="IPR029058">
    <property type="entry name" value="AB_hydrolase_fold"/>
</dbReference>
<evidence type="ECO:0000259" key="2">
    <source>
        <dbReference type="Pfam" id="PF00561"/>
    </source>
</evidence>
<sequence length="276" mass="30940">MKTIHLHVLKAGPADGTPVILLHGFPEFSHGWRNQIGPLAGAGFRVLAPDQRGYNLSDKPQRIADYRIGQLTGDILRLADAEGWERFHLVGHDWGGIVAWWIGLMHPYRLDRLVVLNAPHPATLRPHMARHPAQLLKSWYVGLFQLPVLPERLIRAGGFRMAERALCATSRRGTFSADELARYREAWGRPGALTAMLNWYRALRRNPRPPAVGIPVPTLILWGDRDAFLDSSLADEAAALCDDARVVHLPRATHWVQHEEADTVNRLLIDFLGGRG</sequence>
<proteinExistence type="predicted"/>
<dbReference type="EMBL" id="CP029354">
    <property type="protein sequence ID" value="AWK88109.1"/>
    <property type="molecule type" value="Genomic_DNA"/>
</dbReference>
<dbReference type="PRINTS" id="PR00412">
    <property type="entry name" value="EPOXHYDRLASE"/>
</dbReference>
<feature type="domain" description="AB hydrolase-1" evidence="2">
    <location>
        <begin position="18"/>
        <end position="260"/>
    </location>
</feature>
<dbReference type="PANTHER" id="PTHR43329">
    <property type="entry name" value="EPOXIDE HYDROLASE"/>
    <property type="match status" value="1"/>
</dbReference>
<dbReference type="OrthoDB" id="7253779at2"/>
<evidence type="ECO:0000313" key="4">
    <source>
        <dbReference type="Proteomes" id="UP000245629"/>
    </source>
</evidence>
<dbReference type="Pfam" id="PF00561">
    <property type="entry name" value="Abhydrolase_1"/>
    <property type="match status" value="1"/>
</dbReference>
<dbReference type="InterPro" id="IPR000073">
    <property type="entry name" value="AB_hydrolase_1"/>
</dbReference>
<accession>A0A2S2CUG4</accession>
<reference evidence="4" key="1">
    <citation type="submission" date="2018-05" db="EMBL/GenBank/DDBJ databases">
        <title>Azospirillum thermophila sp. nov., a novel isolated from hot spring.</title>
        <authorList>
            <person name="Zhao Z."/>
        </authorList>
    </citation>
    <scope>NUCLEOTIDE SEQUENCE [LARGE SCALE GENOMIC DNA]</scope>
    <source>
        <strain evidence="4">CFH 70021</strain>
    </source>
</reference>
<dbReference type="PRINTS" id="PR00111">
    <property type="entry name" value="ABHYDROLASE"/>
</dbReference>